<dbReference type="InterPro" id="IPR017850">
    <property type="entry name" value="Alkaline_phosphatase_core_sf"/>
</dbReference>
<name>A0ABW0YN08_9BACI</name>
<keyword evidence="1" id="KW-0812">Transmembrane</keyword>
<dbReference type="Proteomes" id="UP001596142">
    <property type="component" value="Unassembled WGS sequence"/>
</dbReference>
<evidence type="ECO:0000313" key="4">
    <source>
        <dbReference type="Proteomes" id="UP001596142"/>
    </source>
</evidence>
<evidence type="ECO:0000313" key="3">
    <source>
        <dbReference type="EMBL" id="MFC5713860.1"/>
    </source>
</evidence>
<accession>A0ABW0YN08</accession>
<keyword evidence="4" id="KW-1185">Reference proteome</keyword>
<feature type="transmembrane region" description="Helical" evidence="1">
    <location>
        <begin position="503"/>
        <end position="526"/>
    </location>
</feature>
<feature type="chain" id="PRO_5046439260" evidence="2">
    <location>
        <begin position="27"/>
        <end position="715"/>
    </location>
</feature>
<sequence>MRVKFVHISILCLWLSTCLISTTISAKSISGDHLTLVVVPELSLEDIEFLSADNESLWDEVSMTGINVKAAGPSSYINEAVTLSTGARGTGVAEWNAYNRGEKVLSTGSLSAEVQYRKLQGTAPVSSIIHPLIHSLSKKNTLESFGSKPGLLGGLLEENGIMTNVAGTSDYEEKKVRYGSLFTMNEKGEARGQLKEGMVKVPHAPGGWKVDREALTEWLEKTRQENEKSFSVIEWGEFYRFHKDKEKMDPSWQRSYQQQLRKELQTFLLTLRNNEQNFMVLGVTVPKELNDKGYRIAPVALWEKGQQHGLPLYSHTTRQPFISSNVDIVPTILSYFQIEVPGELTGTPLTRKETEGEEDGREAMFTHFDWLAVIYSTRPEVLLSYIILLAFLLFSSFLYVWKKREDSSKARYLLPGVLLGGMSSPFWFLVTPVLLKSISFYWYVGLIFLLSFLTGLLLAVRSEKGVWLSSLLLFIMVSFDLLLGSPLMQRSYLGYDPLIGARYYGIGNEYAGFYVISALFIIHYCLRKKFWKAGGVLAILTLFFLGASFLGSNAGATLSAGLMFSFLFFQLLFPSAGKLKKLALAGGALIGALSFLKIVQLAGPVTHIGEAFRQLEGGNFSYILEIMIRKAEMNLKILRYSNWTTLFVTSYVVAALLLIKGKFKLWDDRDKVVIKGGAAGSIFLLLLNDSGVTAAATSMFFLICGALIWKLQKEA</sequence>
<protein>
    <submittedName>
        <fullName evidence="3">Uncharacterized protein</fullName>
    </submittedName>
</protein>
<feature type="transmembrane region" description="Helical" evidence="1">
    <location>
        <begin position="440"/>
        <end position="459"/>
    </location>
</feature>
<evidence type="ECO:0000256" key="1">
    <source>
        <dbReference type="SAM" id="Phobius"/>
    </source>
</evidence>
<proteinExistence type="predicted"/>
<reference evidence="4" key="1">
    <citation type="journal article" date="2019" name="Int. J. Syst. Evol. Microbiol.">
        <title>The Global Catalogue of Microorganisms (GCM) 10K type strain sequencing project: providing services to taxonomists for standard genome sequencing and annotation.</title>
        <authorList>
            <consortium name="The Broad Institute Genomics Platform"/>
            <consortium name="The Broad Institute Genome Sequencing Center for Infectious Disease"/>
            <person name="Wu L."/>
            <person name="Ma J."/>
        </authorList>
    </citation>
    <scope>NUCLEOTIDE SEQUENCE [LARGE SCALE GENOMIC DNA]</scope>
    <source>
        <strain evidence="4">CECT 7184</strain>
    </source>
</reference>
<feature type="transmembrane region" description="Helical" evidence="1">
    <location>
        <begin position="382"/>
        <end position="401"/>
    </location>
</feature>
<keyword evidence="1" id="KW-1133">Transmembrane helix</keyword>
<dbReference type="SUPFAM" id="SSF53649">
    <property type="entry name" value="Alkaline phosphatase-like"/>
    <property type="match status" value="1"/>
</dbReference>
<gene>
    <name evidence="3" type="ORF">ACFPU1_13900</name>
</gene>
<feature type="transmembrane region" description="Helical" evidence="1">
    <location>
        <begin position="640"/>
        <end position="660"/>
    </location>
</feature>
<feature type="transmembrane region" description="Helical" evidence="1">
    <location>
        <begin position="533"/>
        <end position="550"/>
    </location>
</feature>
<keyword evidence="1" id="KW-0472">Membrane</keyword>
<organism evidence="3 4">
    <name type="scientific">Thalassorhabdus alkalitolerans</name>
    <dbReference type="NCBI Taxonomy" id="2282697"/>
    <lineage>
        <taxon>Bacteria</taxon>
        <taxon>Bacillati</taxon>
        <taxon>Bacillota</taxon>
        <taxon>Bacilli</taxon>
        <taxon>Bacillales</taxon>
        <taxon>Bacillaceae</taxon>
        <taxon>Thalassorhabdus</taxon>
    </lineage>
</organism>
<feature type="signal peptide" evidence="2">
    <location>
        <begin position="1"/>
        <end position="26"/>
    </location>
</feature>
<feature type="transmembrane region" description="Helical" evidence="1">
    <location>
        <begin position="694"/>
        <end position="711"/>
    </location>
</feature>
<feature type="transmembrane region" description="Helical" evidence="1">
    <location>
        <begin position="556"/>
        <end position="573"/>
    </location>
</feature>
<keyword evidence="2" id="KW-0732">Signal</keyword>
<dbReference type="EMBL" id="JBHSOZ010000008">
    <property type="protein sequence ID" value="MFC5713860.1"/>
    <property type="molecule type" value="Genomic_DNA"/>
</dbReference>
<feature type="transmembrane region" description="Helical" evidence="1">
    <location>
        <begin position="466"/>
        <end position="483"/>
    </location>
</feature>
<feature type="transmembrane region" description="Helical" evidence="1">
    <location>
        <begin position="413"/>
        <end position="434"/>
    </location>
</feature>
<dbReference type="RefSeq" id="WP_385942172.1">
    <property type="nucleotide sequence ID" value="NZ_JBHSOZ010000008.1"/>
</dbReference>
<evidence type="ECO:0000256" key="2">
    <source>
        <dbReference type="SAM" id="SignalP"/>
    </source>
</evidence>
<comment type="caution">
    <text evidence="3">The sequence shown here is derived from an EMBL/GenBank/DDBJ whole genome shotgun (WGS) entry which is preliminary data.</text>
</comment>